<proteinExistence type="predicted"/>
<comment type="caution">
    <text evidence="1">The sequence shown here is derived from an EMBL/GenBank/DDBJ whole genome shotgun (WGS) entry which is preliminary data.</text>
</comment>
<evidence type="ECO:0000313" key="1">
    <source>
        <dbReference type="EMBL" id="ETO69768.1"/>
    </source>
</evidence>
<name>A0A080ZT07_PHYNI</name>
<sequence length="203" mass="23070">MAYSSRILPLDRSWTSSHQQSARLCARYGGSRCGIQLRIRPGGYYAALVLYGLVRRCECGTQMGGDGRRVAGGITTTSVTITKHTLRNVFPHLCTTDNSDRNDELAEQLLNQRLVLRGSTCFEWDDSSRMTRVVSQSDMLSPMLQLLNSVEGVFGVFEQALISPEFQWQQTLYYNAFPLRCSANHSSIPKLHWTNWPFRMWPV</sequence>
<reference evidence="1 2" key="1">
    <citation type="submission" date="2013-11" db="EMBL/GenBank/DDBJ databases">
        <title>The Genome Sequence of Phytophthora parasitica P1976.</title>
        <authorList>
            <consortium name="The Broad Institute Genomics Platform"/>
            <person name="Russ C."/>
            <person name="Tyler B."/>
            <person name="Panabieres F."/>
            <person name="Shan W."/>
            <person name="Tripathy S."/>
            <person name="Grunwald N."/>
            <person name="Machado M."/>
            <person name="Johnson C.S."/>
            <person name="Walker B."/>
            <person name="Young S."/>
            <person name="Zeng Q."/>
            <person name="Gargeya S."/>
            <person name="Fitzgerald M."/>
            <person name="Haas B."/>
            <person name="Abouelleil A."/>
            <person name="Allen A.W."/>
            <person name="Alvarado L."/>
            <person name="Arachchi H.M."/>
            <person name="Berlin A.M."/>
            <person name="Chapman S.B."/>
            <person name="Gainer-Dewar J."/>
            <person name="Goldberg J."/>
            <person name="Griggs A."/>
            <person name="Gujja S."/>
            <person name="Hansen M."/>
            <person name="Howarth C."/>
            <person name="Imamovic A."/>
            <person name="Ireland A."/>
            <person name="Larimer J."/>
            <person name="McCowan C."/>
            <person name="Murphy C."/>
            <person name="Pearson M."/>
            <person name="Poon T.W."/>
            <person name="Priest M."/>
            <person name="Roberts A."/>
            <person name="Saif S."/>
            <person name="Shea T."/>
            <person name="Sisk P."/>
            <person name="Sykes S."/>
            <person name="Wortman J."/>
            <person name="Nusbaum C."/>
            <person name="Birren B."/>
        </authorList>
    </citation>
    <scope>NUCLEOTIDE SEQUENCE [LARGE SCALE GENOMIC DNA]</scope>
    <source>
        <strain evidence="1 2">P1976</strain>
    </source>
</reference>
<accession>A0A080ZT07</accession>
<gene>
    <name evidence="1" type="ORF">F444_13704</name>
</gene>
<organism evidence="1 2">
    <name type="scientific">Phytophthora nicotianae P1976</name>
    <dbReference type="NCBI Taxonomy" id="1317066"/>
    <lineage>
        <taxon>Eukaryota</taxon>
        <taxon>Sar</taxon>
        <taxon>Stramenopiles</taxon>
        <taxon>Oomycota</taxon>
        <taxon>Peronosporomycetes</taxon>
        <taxon>Peronosporales</taxon>
        <taxon>Peronosporaceae</taxon>
        <taxon>Phytophthora</taxon>
    </lineage>
</organism>
<protein>
    <submittedName>
        <fullName evidence="1">Uncharacterized protein</fullName>
    </submittedName>
</protein>
<evidence type="ECO:0000313" key="2">
    <source>
        <dbReference type="Proteomes" id="UP000028582"/>
    </source>
</evidence>
<dbReference type="AlphaFoldDB" id="A0A080ZT07"/>
<dbReference type="Proteomes" id="UP000028582">
    <property type="component" value="Unassembled WGS sequence"/>
</dbReference>
<dbReference type="EMBL" id="ANJA01002502">
    <property type="protein sequence ID" value="ETO69768.1"/>
    <property type="molecule type" value="Genomic_DNA"/>
</dbReference>